<dbReference type="OrthoDB" id="3247418at2759"/>
<evidence type="ECO:0000313" key="2">
    <source>
        <dbReference type="Proteomes" id="UP000053593"/>
    </source>
</evidence>
<proteinExistence type="predicted"/>
<dbReference type="HOGENOM" id="CLU_067870_0_0_1"/>
<dbReference type="AlphaFoldDB" id="A0A0D0BIC0"/>
<feature type="non-terminal residue" evidence="1">
    <location>
        <position position="1"/>
    </location>
</feature>
<evidence type="ECO:0000313" key="1">
    <source>
        <dbReference type="EMBL" id="KIK54501.1"/>
    </source>
</evidence>
<keyword evidence="2" id="KW-1185">Reference proteome</keyword>
<gene>
    <name evidence="1" type="ORF">GYMLUDRAFT_114637</name>
</gene>
<reference evidence="1 2" key="1">
    <citation type="submission" date="2014-04" db="EMBL/GenBank/DDBJ databases">
        <title>Evolutionary Origins and Diversification of the Mycorrhizal Mutualists.</title>
        <authorList>
            <consortium name="DOE Joint Genome Institute"/>
            <consortium name="Mycorrhizal Genomics Consortium"/>
            <person name="Kohler A."/>
            <person name="Kuo A."/>
            <person name="Nagy L.G."/>
            <person name="Floudas D."/>
            <person name="Copeland A."/>
            <person name="Barry K.W."/>
            <person name="Cichocki N."/>
            <person name="Veneault-Fourrey C."/>
            <person name="LaButti K."/>
            <person name="Lindquist E.A."/>
            <person name="Lipzen A."/>
            <person name="Lundell T."/>
            <person name="Morin E."/>
            <person name="Murat C."/>
            <person name="Riley R."/>
            <person name="Ohm R."/>
            <person name="Sun H."/>
            <person name="Tunlid A."/>
            <person name="Henrissat B."/>
            <person name="Grigoriev I.V."/>
            <person name="Hibbett D.S."/>
            <person name="Martin F."/>
        </authorList>
    </citation>
    <scope>NUCLEOTIDE SEQUENCE [LARGE SCALE GENOMIC DNA]</scope>
    <source>
        <strain evidence="1 2">FD-317 M1</strain>
    </source>
</reference>
<feature type="non-terminal residue" evidence="1">
    <location>
        <position position="195"/>
    </location>
</feature>
<protein>
    <submittedName>
        <fullName evidence="1">Uncharacterized protein</fullName>
    </submittedName>
</protein>
<dbReference type="EMBL" id="KN834815">
    <property type="protein sequence ID" value="KIK54501.1"/>
    <property type="molecule type" value="Genomic_DNA"/>
</dbReference>
<name>A0A0D0BIC0_9AGAR</name>
<organism evidence="1 2">
    <name type="scientific">Collybiopsis luxurians FD-317 M1</name>
    <dbReference type="NCBI Taxonomy" id="944289"/>
    <lineage>
        <taxon>Eukaryota</taxon>
        <taxon>Fungi</taxon>
        <taxon>Dikarya</taxon>
        <taxon>Basidiomycota</taxon>
        <taxon>Agaricomycotina</taxon>
        <taxon>Agaricomycetes</taxon>
        <taxon>Agaricomycetidae</taxon>
        <taxon>Agaricales</taxon>
        <taxon>Marasmiineae</taxon>
        <taxon>Omphalotaceae</taxon>
        <taxon>Collybiopsis</taxon>
        <taxon>Collybiopsis luxurians</taxon>
    </lineage>
</organism>
<dbReference type="Proteomes" id="UP000053593">
    <property type="component" value="Unassembled WGS sequence"/>
</dbReference>
<accession>A0A0D0BIC0</accession>
<sequence length="195" mass="21816">LIGTLQKVNTNSHIGGEMEATIVKAHARSANLRRFLNREDCPPLVCILKDLFNKAFPSSSKQLSSEGRLEATPAALSYECAHYTYNGVNYSRSQTHIGNSLVLFYASLTDTKPIAGSIQKIEINKGQPFFHICRQQPLPSSKHDPFCHYPWFFAQSYSSEMSTLPPDRVPASRIVSHVARFNFSNGRSVILNLSR</sequence>